<comment type="similarity">
    <text evidence="3 6">Belongs to the glycosyl hydrolase 47 family.</text>
</comment>
<reference evidence="7 8" key="1">
    <citation type="journal article" date="2023" name="Plant Dis.">
        <title>First Report of Diplodia intermedia Causing Canker and Dieback Diseases on Apple Trees in Canada.</title>
        <authorList>
            <person name="Ellouze W."/>
            <person name="Ilyukhin E."/>
            <person name="Sulman M."/>
            <person name="Ali S."/>
        </authorList>
    </citation>
    <scope>NUCLEOTIDE SEQUENCE [LARGE SCALE GENOMIC DNA]</scope>
    <source>
        <strain evidence="7 8">M45-28</strain>
    </source>
</reference>
<keyword evidence="5" id="KW-1015">Disulfide bond</keyword>
<dbReference type="PANTHER" id="PTHR11742:SF103">
    <property type="entry name" value="ENDOPLASMIC RETICULUM MANNOSIDASE MNL2-RELATED"/>
    <property type="match status" value="1"/>
</dbReference>
<dbReference type="Proteomes" id="UP001521184">
    <property type="component" value="Unassembled WGS sequence"/>
</dbReference>
<evidence type="ECO:0000256" key="1">
    <source>
        <dbReference type="ARBA" id="ARBA00001913"/>
    </source>
</evidence>
<dbReference type="InterPro" id="IPR001382">
    <property type="entry name" value="Glyco_hydro_47"/>
</dbReference>
<comment type="pathway">
    <text evidence="2">Protein modification; protein glycosylation.</text>
</comment>
<comment type="cofactor">
    <cofactor evidence="1">
        <name>Ca(2+)</name>
        <dbReference type="ChEBI" id="CHEBI:29108"/>
    </cofactor>
</comment>
<evidence type="ECO:0000313" key="7">
    <source>
        <dbReference type="EMBL" id="KAL1639311.1"/>
    </source>
</evidence>
<organism evidence="7 8">
    <name type="scientific">Diplodia intermedia</name>
    <dbReference type="NCBI Taxonomy" id="856260"/>
    <lineage>
        <taxon>Eukaryota</taxon>
        <taxon>Fungi</taxon>
        <taxon>Dikarya</taxon>
        <taxon>Ascomycota</taxon>
        <taxon>Pezizomycotina</taxon>
        <taxon>Dothideomycetes</taxon>
        <taxon>Dothideomycetes incertae sedis</taxon>
        <taxon>Botryosphaeriales</taxon>
        <taxon>Botryosphaeriaceae</taxon>
        <taxon>Diplodia</taxon>
    </lineage>
</organism>
<dbReference type="EMBL" id="JAKEKT020000065">
    <property type="protein sequence ID" value="KAL1639311.1"/>
    <property type="molecule type" value="Genomic_DNA"/>
</dbReference>
<keyword evidence="4 6" id="KW-0378">Hydrolase</keyword>
<dbReference type="Pfam" id="PF01532">
    <property type="entry name" value="Glyco_hydro_47"/>
    <property type="match status" value="1"/>
</dbReference>
<dbReference type="InterPro" id="IPR036026">
    <property type="entry name" value="Seven-hairpin_glycosidases"/>
</dbReference>
<dbReference type="PRINTS" id="PR00747">
    <property type="entry name" value="GLYHDRLASE47"/>
</dbReference>
<dbReference type="InterPro" id="IPR012341">
    <property type="entry name" value="6hp_glycosidase-like_sf"/>
</dbReference>
<protein>
    <recommendedName>
        <fullName evidence="6">alpha-1,2-Mannosidase</fullName>
        <ecNumber evidence="6">3.2.1.-</ecNumber>
    </recommendedName>
</protein>
<accession>A0ABR3TIF6</accession>
<evidence type="ECO:0000256" key="2">
    <source>
        <dbReference type="ARBA" id="ARBA00004922"/>
    </source>
</evidence>
<keyword evidence="6" id="KW-0326">Glycosidase</keyword>
<keyword evidence="8" id="KW-1185">Reference proteome</keyword>
<evidence type="ECO:0000256" key="4">
    <source>
        <dbReference type="ARBA" id="ARBA00022801"/>
    </source>
</evidence>
<dbReference type="EC" id="3.2.1.-" evidence="6"/>
<evidence type="ECO:0000313" key="8">
    <source>
        <dbReference type="Proteomes" id="UP001521184"/>
    </source>
</evidence>
<evidence type="ECO:0000256" key="5">
    <source>
        <dbReference type="ARBA" id="ARBA00023157"/>
    </source>
</evidence>
<dbReference type="InterPro" id="IPR050749">
    <property type="entry name" value="Glycosyl_Hydrolase_47"/>
</dbReference>
<dbReference type="Gene3D" id="1.50.10.10">
    <property type="match status" value="1"/>
</dbReference>
<name>A0ABR3TIF6_9PEZI</name>
<evidence type="ECO:0000256" key="3">
    <source>
        <dbReference type="ARBA" id="ARBA00007658"/>
    </source>
</evidence>
<evidence type="ECO:0000256" key="6">
    <source>
        <dbReference type="RuleBase" id="RU361193"/>
    </source>
</evidence>
<comment type="caution">
    <text evidence="7">The sequence shown here is derived from an EMBL/GenBank/DDBJ whole genome shotgun (WGS) entry which is preliminary data.</text>
</comment>
<sequence length="627" mass="70399">MISLSQLSHSRKSLFVFAAFAFLFYCFHGSSSPYRLPYAPSGKGSHAALPAFDWANVSHRYPVESMAAMPTSVAHPPPIQHQFEEEAAEDRKVRLKRQAKVKAEFLHAWKGYKKHAWLHDELLPISGGARDPFGGWAATLVDSLDTLWIMNLTDEFDEAVHAVNAIDFSSCSLQELNVFETTIRFLGGLLAAYDLSEYPSLLAKATELGHMLYKAFDTPNRMPITRWNFRSAMDDVPQEADAKVLVAELGSLTMEFTRLSQLTGDPRWYDAVHRIMAVFEAQQMYTKLPGLFPTVVSARVQNFWESPSDPDERTPFTIGAMADSLYEYFPKQHLLLHGADRSTYRRLWLRAASPIKNHLLYRPMTPGNKDVLLVGDAHVSGGDPPAFAPKQLLLEPKNQHLACFAGAAFALAGRAFSLADDVDVGRRLADGCLWGYEAGGPHGIMPETMYTLPCPLSGPFSGDGCEWQEDAWFGAVEAAHNGVNVDDDGVPIVLPAEELVQRHHLRKGVARVADPRYALRPEAVESVFVLFRLTGDDRLPDRAWRIFEKIVRQTKTRYGHAGLDDCVGEGRARQGDRMESFWLAETLKYFYLLFEEPDVLSLDEWVFNTEAHPFRWRRGGHVGVARD</sequence>
<gene>
    <name evidence="7" type="ORF">SLS58_008024</name>
</gene>
<dbReference type="PANTHER" id="PTHR11742">
    <property type="entry name" value="MANNOSYL-OLIGOSACCHARIDE ALPHA-1,2-MANNOSIDASE-RELATED"/>
    <property type="match status" value="1"/>
</dbReference>
<proteinExistence type="inferred from homology"/>
<dbReference type="SUPFAM" id="SSF48225">
    <property type="entry name" value="Seven-hairpin glycosidases"/>
    <property type="match status" value="1"/>
</dbReference>